<dbReference type="Gene3D" id="1.20.120.450">
    <property type="entry name" value="dinb family like domain"/>
    <property type="match status" value="1"/>
</dbReference>
<dbReference type="RefSeq" id="WP_311664141.1">
    <property type="nucleotide sequence ID" value="NZ_JAVRHT010000026.1"/>
</dbReference>
<dbReference type="InterPro" id="IPR024775">
    <property type="entry name" value="DinB-like"/>
</dbReference>
<accession>A0ABU3BSR4</accession>
<name>A0ABU3BSR4_9BACT</name>
<evidence type="ECO:0000313" key="3">
    <source>
        <dbReference type="Proteomes" id="UP001267426"/>
    </source>
</evidence>
<sequence length="180" mass="19129">MSGAAWAGRPADAELAPFYRRYVALVPDGDLLETLAAQGAETAAWLRSLRPALASWAYAPDKWTAAQVVAHVIDTERIFGARALRLGRGDPAPLPGYDQDAYVAALGPERRSLADLAGELERLRATTVDLLRSIPHPALDVVGTVSGGPMSARGAAYVIAGHERHHVQILRERYAAGGAA</sequence>
<dbReference type="EMBL" id="JAVRHT010000026">
    <property type="protein sequence ID" value="MDT0632341.1"/>
    <property type="molecule type" value="Genomic_DNA"/>
</dbReference>
<dbReference type="Pfam" id="PF12867">
    <property type="entry name" value="DinB_2"/>
    <property type="match status" value="1"/>
</dbReference>
<proteinExistence type="predicted"/>
<comment type="caution">
    <text evidence="2">The sequence shown here is derived from an EMBL/GenBank/DDBJ whole genome shotgun (WGS) entry which is preliminary data.</text>
</comment>
<evidence type="ECO:0000259" key="1">
    <source>
        <dbReference type="Pfam" id="PF12867"/>
    </source>
</evidence>
<organism evidence="2 3">
    <name type="scientific">Rubrivirga litoralis</name>
    <dbReference type="NCBI Taxonomy" id="3075598"/>
    <lineage>
        <taxon>Bacteria</taxon>
        <taxon>Pseudomonadati</taxon>
        <taxon>Rhodothermota</taxon>
        <taxon>Rhodothermia</taxon>
        <taxon>Rhodothermales</taxon>
        <taxon>Rubricoccaceae</taxon>
        <taxon>Rubrivirga</taxon>
    </lineage>
</organism>
<dbReference type="SUPFAM" id="SSF109854">
    <property type="entry name" value="DinB/YfiT-like putative metalloenzymes"/>
    <property type="match status" value="1"/>
</dbReference>
<reference evidence="2 3" key="1">
    <citation type="submission" date="2023-09" db="EMBL/GenBank/DDBJ databases">
        <authorList>
            <person name="Rey-Velasco X."/>
        </authorList>
    </citation>
    <scope>NUCLEOTIDE SEQUENCE [LARGE SCALE GENOMIC DNA]</scope>
    <source>
        <strain evidence="2 3">F394</strain>
    </source>
</reference>
<protein>
    <submittedName>
        <fullName evidence="2">DinB family protein</fullName>
    </submittedName>
</protein>
<keyword evidence="3" id="KW-1185">Reference proteome</keyword>
<evidence type="ECO:0000313" key="2">
    <source>
        <dbReference type="EMBL" id="MDT0632341.1"/>
    </source>
</evidence>
<feature type="domain" description="DinB-like" evidence="1">
    <location>
        <begin position="36"/>
        <end position="169"/>
    </location>
</feature>
<dbReference type="InterPro" id="IPR034660">
    <property type="entry name" value="DinB/YfiT-like"/>
</dbReference>
<gene>
    <name evidence="2" type="ORF">RM540_11335</name>
</gene>
<dbReference type="Proteomes" id="UP001267426">
    <property type="component" value="Unassembled WGS sequence"/>
</dbReference>